<dbReference type="RefSeq" id="WP_138837815.1">
    <property type="nucleotide sequence ID" value="NZ_VCNI01000002.1"/>
</dbReference>
<gene>
    <name evidence="2" type="ORF">FGG15_15385</name>
</gene>
<dbReference type="Proteomes" id="UP000751614">
    <property type="component" value="Unassembled WGS sequence"/>
</dbReference>
<dbReference type="SUPFAM" id="SSF63829">
    <property type="entry name" value="Calcium-dependent phosphotriesterase"/>
    <property type="match status" value="1"/>
</dbReference>
<protein>
    <recommendedName>
        <fullName evidence="4">Sugar lactone lactonase YvrE</fullName>
    </recommendedName>
</protein>
<reference evidence="2 3" key="1">
    <citation type="submission" date="2019-05" db="EMBL/GenBank/DDBJ databases">
        <title>Flagellimonas sp. AsT0115, sp. nov., isolated from a marine red algae, Asparagopsis taxiformis.</title>
        <authorList>
            <person name="Kim J."/>
            <person name="Jeong S.E."/>
            <person name="Jeon C.O."/>
        </authorList>
    </citation>
    <scope>NUCLEOTIDE SEQUENCE [LARGE SCALE GENOMIC DNA]</scope>
    <source>
        <strain evidence="2 3">AsT0115</strain>
    </source>
</reference>
<evidence type="ECO:0000313" key="3">
    <source>
        <dbReference type="Proteomes" id="UP000751614"/>
    </source>
</evidence>
<dbReference type="EMBL" id="VCNI01000002">
    <property type="protein sequence ID" value="TMU55548.1"/>
    <property type="molecule type" value="Genomic_DNA"/>
</dbReference>
<organism evidence="2 3">
    <name type="scientific">Flagellimonas algicola</name>
    <dbReference type="NCBI Taxonomy" id="2583815"/>
    <lineage>
        <taxon>Bacteria</taxon>
        <taxon>Pseudomonadati</taxon>
        <taxon>Bacteroidota</taxon>
        <taxon>Flavobacteriia</taxon>
        <taxon>Flavobacteriales</taxon>
        <taxon>Flavobacteriaceae</taxon>
        <taxon>Flagellimonas</taxon>
    </lineage>
</organism>
<feature type="chain" id="PRO_5046014053" description="Sugar lactone lactonase YvrE" evidence="1">
    <location>
        <begin position="21"/>
        <end position="284"/>
    </location>
</feature>
<comment type="caution">
    <text evidence="2">The sequence shown here is derived from an EMBL/GenBank/DDBJ whole genome shotgun (WGS) entry which is preliminary data.</text>
</comment>
<keyword evidence="3" id="KW-1185">Reference proteome</keyword>
<feature type="signal peptide" evidence="1">
    <location>
        <begin position="1"/>
        <end position="20"/>
    </location>
</feature>
<keyword evidence="1" id="KW-0732">Signal</keyword>
<dbReference type="Gene3D" id="2.120.10.30">
    <property type="entry name" value="TolB, C-terminal domain"/>
    <property type="match status" value="1"/>
</dbReference>
<accession>A0ABY2WLE7</accession>
<evidence type="ECO:0000256" key="1">
    <source>
        <dbReference type="SAM" id="SignalP"/>
    </source>
</evidence>
<sequence>MRLKQFLMVCSFCAVFGGFAQDESYPTEKWGEDVGLIKPESVVFDAGNECWYVSNGQQFAPGTDGFISKFNKDGQLEELKWVSDLSRPTGMAIHNNQLWVADVNQLKVIDIAAGKVVKSYSEPIKNSGLNDVAINSRGEVYVTASFIHSVFKVDGDSLKPWVQDEEQLQWANGIYALDQEVLVGGTHLASIDIKTKALRKIETNPPIVDMDGLWPDGLGGYFLSTVEGTALWHLDAQGKSTRLDQGGDYFGDLQYVKETATLYVPRGNHAAQRYYLEVVTLDNP</sequence>
<proteinExistence type="predicted"/>
<evidence type="ECO:0008006" key="4">
    <source>
        <dbReference type="Google" id="ProtNLM"/>
    </source>
</evidence>
<name>A0ABY2WLE7_9FLAO</name>
<dbReference type="InterPro" id="IPR011042">
    <property type="entry name" value="6-blade_b-propeller_TolB-like"/>
</dbReference>
<evidence type="ECO:0000313" key="2">
    <source>
        <dbReference type="EMBL" id="TMU55548.1"/>
    </source>
</evidence>